<evidence type="ECO:0000313" key="2">
    <source>
        <dbReference type="EMBL" id="NYI81898.1"/>
    </source>
</evidence>
<feature type="transmembrane region" description="Helical" evidence="1">
    <location>
        <begin position="210"/>
        <end position="229"/>
    </location>
</feature>
<keyword evidence="1" id="KW-0472">Membrane</keyword>
<dbReference type="RefSeq" id="WP_343049893.1">
    <property type="nucleotide sequence ID" value="NZ_BAABFH010000001.1"/>
</dbReference>
<dbReference type="Proteomes" id="UP000587002">
    <property type="component" value="Unassembled WGS sequence"/>
</dbReference>
<feature type="transmembrane region" description="Helical" evidence="1">
    <location>
        <begin position="99"/>
        <end position="122"/>
    </location>
</feature>
<feature type="transmembrane region" description="Helical" evidence="1">
    <location>
        <begin position="173"/>
        <end position="198"/>
    </location>
</feature>
<feature type="transmembrane region" description="Helical" evidence="1">
    <location>
        <begin position="295"/>
        <end position="315"/>
    </location>
</feature>
<evidence type="ECO:0008006" key="4">
    <source>
        <dbReference type="Google" id="ProtNLM"/>
    </source>
</evidence>
<feature type="transmembrane region" description="Helical" evidence="1">
    <location>
        <begin position="29"/>
        <end position="49"/>
    </location>
</feature>
<keyword evidence="3" id="KW-1185">Reference proteome</keyword>
<keyword evidence="1" id="KW-1133">Transmembrane helix</keyword>
<proteinExistence type="predicted"/>
<dbReference type="AlphaFoldDB" id="A0A853ADB7"/>
<reference evidence="2 3" key="1">
    <citation type="submission" date="2020-07" db="EMBL/GenBank/DDBJ databases">
        <title>Sequencing the genomes of 1000 actinobacteria strains.</title>
        <authorList>
            <person name="Klenk H.-P."/>
        </authorList>
    </citation>
    <scope>NUCLEOTIDE SEQUENCE [LARGE SCALE GENOMIC DNA]</scope>
    <source>
        <strain evidence="2 3">DSM 44065</strain>
    </source>
</reference>
<feature type="transmembrane region" description="Helical" evidence="1">
    <location>
        <begin position="256"/>
        <end position="283"/>
    </location>
</feature>
<protein>
    <recommendedName>
        <fullName evidence="4">Glycosyltransferase RgtA/B/C/D-like domain-containing protein</fullName>
    </recommendedName>
</protein>
<gene>
    <name evidence="2" type="ORF">HNR68_000528</name>
</gene>
<organism evidence="2 3">
    <name type="scientific">Saccharopolyspora hordei</name>
    <dbReference type="NCBI Taxonomy" id="1838"/>
    <lineage>
        <taxon>Bacteria</taxon>
        <taxon>Bacillati</taxon>
        <taxon>Actinomycetota</taxon>
        <taxon>Actinomycetes</taxon>
        <taxon>Pseudonocardiales</taxon>
        <taxon>Pseudonocardiaceae</taxon>
        <taxon>Saccharopolyspora</taxon>
    </lineage>
</organism>
<keyword evidence="1" id="KW-0812">Transmembrane</keyword>
<comment type="caution">
    <text evidence="2">The sequence shown here is derived from an EMBL/GenBank/DDBJ whole genome shotgun (WGS) entry which is preliminary data.</text>
</comment>
<dbReference type="EMBL" id="JACCFJ010000001">
    <property type="protein sequence ID" value="NYI81898.1"/>
    <property type="molecule type" value="Genomic_DNA"/>
</dbReference>
<feature type="transmembrane region" description="Helical" evidence="1">
    <location>
        <begin position="134"/>
        <end position="167"/>
    </location>
</feature>
<evidence type="ECO:0000256" key="1">
    <source>
        <dbReference type="SAM" id="Phobius"/>
    </source>
</evidence>
<name>A0A853ADB7_9PSEU</name>
<evidence type="ECO:0000313" key="3">
    <source>
        <dbReference type="Proteomes" id="UP000587002"/>
    </source>
</evidence>
<feature type="transmembrane region" description="Helical" evidence="1">
    <location>
        <begin position="321"/>
        <end position="344"/>
    </location>
</feature>
<sequence length="492" mass="52884">MRVADGVTVPRPLEPAVTTPRPERRGWPVWTVVVGAVAAGAFWLVHAALVDDAYITLSYARNLAFHGHWGLIEAEVSNSATAPLNVLVLAAFTVVLRDAVLALGVVFVLAGVALALLLRAAARSSGLPGWVGPLGALLVVGNPLVLSTVGLEMTLAAALLGVLLLAAVRVRPVLFGVAAGLLALTRLDLVVFALLVLLGRPGLWRGWWRWLLTASAVALPWFTWSWFAFGSAVPDTLVIKQLQRSWGDWDFSNGLWLYHGAFPTAVVVSLLPPLLGLVCLPVLGALRAFRRAVRLWPWALLGAGGVAHHHVYTLLGVPPYHWYYAPGLIGLSLLLAGVLGAVWWELSLLIGCALLAVQAGFAVDHGTPWREAAIATNWGSAAEYARIGTEVGRLVGSGTVTSPGEIGTLAYFCECAVVDGFSDRGYLPEQLQQRVAAASPPVRALLRLNYRHFRPEPPRPVTHVLRREPGPGEWTIRSTWAGESHLVLEPVR</sequence>
<accession>A0A853ADB7</accession>